<keyword evidence="1" id="KW-0732">Signal</keyword>
<gene>
    <name evidence="2" type="ORF">DI392_04395</name>
</gene>
<proteinExistence type="predicted"/>
<reference evidence="2 3" key="1">
    <citation type="submission" date="2018-05" db="EMBL/GenBank/DDBJ databases">
        <title>Vibrio limimaris sp. nov., isolated from marine sediment.</title>
        <authorList>
            <person name="Li C.-M."/>
        </authorList>
    </citation>
    <scope>NUCLEOTIDE SEQUENCE [LARGE SCALE GENOMIC DNA]</scope>
    <source>
        <strain evidence="2 3">E4404</strain>
    </source>
</reference>
<evidence type="ECO:0000313" key="2">
    <source>
        <dbReference type="EMBL" id="PWI34357.1"/>
    </source>
</evidence>
<evidence type="ECO:0000256" key="1">
    <source>
        <dbReference type="SAM" id="SignalP"/>
    </source>
</evidence>
<dbReference type="SUPFAM" id="SSF48452">
    <property type="entry name" value="TPR-like"/>
    <property type="match status" value="2"/>
</dbReference>
<accession>A0A2U3BC52</accession>
<protein>
    <submittedName>
        <fullName evidence="2">Uncharacterized protein</fullName>
    </submittedName>
</protein>
<dbReference type="RefSeq" id="WP_109318694.1">
    <property type="nucleotide sequence ID" value="NZ_QFWT01000002.1"/>
</dbReference>
<dbReference type="SMART" id="SM00028">
    <property type="entry name" value="TPR"/>
    <property type="match status" value="4"/>
</dbReference>
<sequence>MRYLLLLMTALSLPLNAAELSRYVALKVHKAFQVQQEESTAEAIGILEGIEPERAYDQAYLQKLLGVFYWQLEQGSQAEKALSRAVTLNALDKEQHLDTQRMLADIQLYQQNFIAAIDNYHAVIEQTKEPTKLAGYWLRVAQAYYFLEHWHDVLASVSAYKQNVRTPAISALKLQLAAELSLEQWERAVKTTQQLRRREPEQKEWWRQLYSLLLRTDHNREALAVVQQMERAGFVLTQTEIKTLAGLYADQKLPAQAAEYYTRLKGLETDAEMLATQARYWQQAREWDKSLLIWKKATEVDSQYRWPYARLLLQQNQYQQAITQLNLIDNPSEQVLLTKVQAYYRLNRLELAKKAANRAYRVAQNKAAREWLDYLDSL</sequence>
<dbReference type="Proteomes" id="UP000245362">
    <property type="component" value="Unassembled WGS sequence"/>
</dbReference>
<evidence type="ECO:0000313" key="3">
    <source>
        <dbReference type="Proteomes" id="UP000245362"/>
    </source>
</evidence>
<feature type="chain" id="PRO_5015669887" evidence="1">
    <location>
        <begin position="18"/>
        <end position="378"/>
    </location>
</feature>
<feature type="signal peptide" evidence="1">
    <location>
        <begin position="1"/>
        <end position="17"/>
    </location>
</feature>
<comment type="caution">
    <text evidence="2">The sequence shown here is derived from an EMBL/GenBank/DDBJ whole genome shotgun (WGS) entry which is preliminary data.</text>
</comment>
<dbReference type="EMBL" id="QFWT01000002">
    <property type="protein sequence ID" value="PWI34357.1"/>
    <property type="molecule type" value="Genomic_DNA"/>
</dbReference>
<keyword evidence="3" id="KW-1185">Reference proteome</keyword>
<dbReference type="OrthoDB" id="5592888at2"/>
<organism evidence="2 3">
    <name type="scientific">Vibrio albus</name>
    <dbReference type="NCBI Taxonomy" id="2200953"/>
    <lineage>
        <taxon>Bacteria</taxon>
        <taxon>Pseudomonadati</taxon>
        <taxon>Pseudomonadota</taxon>
        <taxon>Gammaproteobacteria</taxon>
        <taxon>Vibrionales</taxon>
        <taxon>Vibrionaceae</taxon>
        <taxon>Vibrio</taxon>
    </lineage>
</organism>
<dbReference type="AlphaFoldDB" id="A0A2U3BC52"/>
<name>A0A2U3BC52_9VIBR</name>
<dbReference type="InterPro" id="IPR019734">
    <property type="entry name" value="TPR_rpt"/>
</dbReference>
<dbReference type="InterPro" id="IPR011990">
    <property type="entry name" value="TPR-like_helical_dom_sf"/>
</dbReference>
<dbReference type="Gene3D" id="1.25.40.10">
    <property type="entry name" value="Tetratricopeptide repeat domain"/>
    <property type="match status" value="2"/>
</dbReference>